<keyword evidence="4" id="KW-0479">Metal-binding</keyword>
<dbReference type="InterPro" id="IPR045191">
    <property type="entry name" value="MBR1/2-like"/>
</dbReference>
<evidence type="ECO:0000256" key="5">
    <source>
        <dbReference type="ARBA" id="ARBA00022771"/>
    </source>
</evidence>
<evidence type="ECO:0000256" key="6">
    <source>
        <dbReference type="ARBA" id="ARBA00022786"/>
    </source>
</evidence>
<name>A0A5A7PPY2_STRAF</name>
<feature type="compositionally biased region" description="Polar residues" evidence="8">
    <location>
        <begin position="181"/>
        <end position="197"/>
    </location>
</feature>
<keyword evidence="10" id="KW-1185">Reference proteome</keyword>
<dbReference type="OrthoDB" id="1731734at2759"/>
<evidence type="ECO:0000256" key="1">
    <source>
        <dbReference type="ARBA" id="ARBA00000900"/>
    </source>
</evidence>
<feature type="compositionally biased region" description="Polar residues" evidence="8">
    <location>
        <begin position="94"/>
        <end position="120"/>
    </location>
</feature>
<dbReference type="GO" id="GO:0008270">
    <property type="term" value="F:zinc ion binding"/>
    <property type="evidence" value="ECO:0007669"/>
    <property type="project" value="UniProtKB-KW"/>
</dbReference>
<feature type="region of interest" description="Disordered" evidence="8">
    <location>
        <begin position="226"/>
        <end position="247"/>
    </location>
</feature>
<gene>
    <name evidence="9" type="ORF">STAS_10611</name>
</gene>
<keyword evidence="5" id="KW-0863">Zinc-finger</keyword>
<feature type="compositionally biased region" description="Low complexity" evidence="8">
    <location>
        <begin position="226"/>
        <end position="246"/>
    </location>
</feature>
<evidence type="ECO:0000256" key="8">
    <source>
        <dbReference type="SAM" id="MobiDB-lite"/>
    </source>
</evidence>
<keyword evidence="6" id="KW-0833">Ubl conjugation pathway</keyword>
<dbReference type="PANTHER" id="PTHR22937">
    <property type="entry name" value="E3 UBIQUITIN-PROTEIN LIGASE RNF165"/>
    <property type="match status" value="1"/>
</dbReference>
<evidence type="ECO:0000256" key="4">
    <source>
        <dbReference type="ARBA" id="ARBA00022723"/>
    </source>
</evidence>
<evidence type="ECO:0000256" key="2">
    <source>
        <dbReference type="ARBA" id="ARBA00012483"/>
    </source>
</evidence>
<dbReference type="PANTHER" id="PTHR22937:SF136">
    <property type="entry name" value="RING-TYPE E3 UBIQUITIN TRANSFERASE"/>
    <property type="match status" value="1"/>
</dbReference>
<feature type="compositionally biased region" description="Low complexity" evidence="8">
    <location>
        <begin position="138"/>
        <end position="157"/>
    </location>
</feature>
<sequence>MDQRPQKRGPSGPTTPKKAHSAAKNAPTCSRTLCSERRKNVQITIAGSSSDKPNFANTSFRSSVGNEITRKPLKSSPITTTSAKKPPYLDSKQKLSSQTKFDLSESSRNGYDNHGASSSVRPRKISHHNKSQMNNQNSPPARSVPLASRSSASGSSSNTMMRRKSLERESGSSSRERKITQKPSMNRPIISSQSTAKSVPECRNRRNSSSVRERAVVISELQPSVGSRSSSLSFSTSGSRSSDTVDFTSEEHGFRQLMDDDDMLRGYNMVGVAEMLFALERIEQDQEMTHEDLLALETSLFLGSLSLYDRHRDMRLDIDSMSYEELLALEERMGTVSTALSEDALSKCLRRSIYEGAPSEIDNAGLCDGGDEIKCSICQ</sequence>
<reference evidence="10" key="1">
    <citation type="journal article" date="2019" name="Curr. Biol.">
        <title>Genome Sequence of Striga asiatica Provides Insight into the Evolution of Plant Parasitism.</title>
        <authorList>
            <person name="Yoshida S."/>
            <person name="Kim S."/>
            <person name="Wafula E.K."/>
            <person name="Tanskanen J."/>
            <person name="Kim Y.M."/>
            <person name="Honaas L."/>
            <person name="Yang Z."/>
            <person name="Spallek T."/>
            <person name="Conn C.E."/>
            <person name="Ichihashi Y."/>
            <person name="Cheong K."/>
            <person name="Cui S."/>
            <person name="Der J.P."/>
            <person name="Gundlach H."/>
            <person name="Jiao Y."/>
            <person name="Hori C."/>
            <person name="Ishida J.K."/>
            <person name="Kasahara H."/>
            <person name="Kiba T."/>
            <person name="Kim M.S."/>
            <person name="Koo N."/>
            <person name="Laohavisit A."/>
            <person name="Lee Y.H."/>
            <person name="Lumba S."/>
            <person name="McCourt P."/>
            <person name="Mortimer J.C."/>
            <person name="Mutuku J.M."/>
            <person name="Nomura T."/>
            <person name="Sasaki-Sekimoto Y."/>
            <person name="Seto Y."/>
            <person name="Wang Y."/>
            <person name="Wakatake T."/>
            <person name="Sakakibara H."/>
            <person name="Demura T."/>
            <person name="Yamaguchi S."/>
            <person name="Yoneyama K."/>
            <person name="Manabe R.I."/>
            <person name="Nelson D.C."/>
            <person name="Schulman A.H."/>
            <person name="Timko M.P."/>
            <person name="dePamphilis C.W."/>
            <person name="Choi D."/>
            <person name="Shirasu K."/>
        </authorList>
    </citation>
    <scope>NUCLEOTIDE SEQUENCE [LARGE SCALE GENOMIC DNA]</scope>
    <source>
        <strain evidence="10">cv. UVA1</strain>
    </source>
</reference>
<proteinExistence type="predicted"/>
<feature type="compositionally biased region" description="Polar residues" evidence="8">
    <location>
        <begin position="41"/>
        <end position="66"/>
    </location>
</feature>
<evidence type="ECO:0000256" key="3">
    <source>
        <dbReference type="ARBA" id="ARBA00022679"/>
    </source>
</evidence>
<organism evidence="9 10">
    <name type="scientific">Striga asiatica</name>
    <name type="common">Asiatic witchweed</name>
    <name type="synonym">Buchnera asiatica</name>
    <dbReference type="NCBI Taxonomy" id="4170"/>
    <lineage>
        <taxon>Eukaryota</taxon>
        <taxon>Viridiplantae</taxon>
        <taxon>Streptophyta</taxon>
        <taxon>Embryophyta</taxon>
        <taxon>Tracheophyta</taxon>
        <taxon>Spermatophyta</taxon>
        <taxon>Magnoliopsida</taxon>
        <taxon>eudicotyledons</taxon>
        <taxon>Gunneridae</taxon>
        <taxon>Pentapetalae</taxon>
        <taxon>asterids</taxon>
        <taxon>lamiids</taxon>
        <taxon>Lamiales</taxon>
        <taxon>Orobanchaceae</taxon>
        <taxon>Buchnereae</taxon>
        <taxon>Striga</taxon>
    </lineage>
</organism>
<comment type="caution">
    <text evidence="9">The sequence shown here is derived from an EMBL/GenBank/DDBJ whole genome shotgun (WGS) entry which is preliminary data.</text>
</comment>
<accession>A0A5A7PPY2</accession>
<keyword evidence="7" id="KW-0862">Zinc</keyword>
<dbReference type="AlphaFoldDB" id="A0A5A7PPY2"/>
<dbReference type="Proteomes" id="UP000325081">
    <property type="component" value="Unassembled WGS sequence"/>
</dbReference>
<dbReference type="GO" id="GO:0061630">
    <property type="term" value="F:ubiquitin protein ligase activity"/>
    <property type="evidence" value="ECO:0007669"/>
    <property type="project" value="UniProtKB-EC"/>
</dbReference>
<feature type="region of interest" description="Disordered" evidence="8">
    <location>
        <begin position="1"/>
        <end position="214"/>
    </location>
</feature>
<feature type="compositionally biased region" description="Basic residues" evidence="8">
    <location>
        <begin position="121"/>
        <end position="130"/>
    </location>
</feature>
<evidence type="ECO:0000313" key="10">
    <source>
        <dbReference type="Proteomes" id="UP000325081"/>
    </source>
</evidence>
<keyword evidence="3" id="KW-0808">Transferase</keyword>
<dbReference type="EMBL" id="BKCP01004883">
    <property type="protein sequence ID" value="GER34387.1"/>
    <property type="molecule type" value="Genomic_DNA"/>
</dbReference>
<feature type="non-terminal residue" evidence="9">
    <location>
        <position position="379"/>
    </location>
</feature>
<feature type="compositionally biased region" description="Basic and acidic residues" evidence="8">
    <location>
        <begin position="164"/>
        <end position="179"/>
    </location>
</feature>
<evidence type="ECO:0000256" key="7">
    <source>
        <dbReference type="ARBA" id="ARBA00022833"/>
    </source>
</evidence>
<evidence type="ECO:0000313" key="9">
    <source>
        <dbReference type="EMBL" id="GER34387.1"/>
    </source>
</evidence>
<comment type="catalytic activity">
    <reaction evidence="1">
        <text>S-ubiquitinyl-[E2 ubiquitin-conjugating enzyme]-L-cysteine + [acceptor protein]-L-lysine = [E2 ubiquitin-conjugating enzyme]-L-cysteine + N(6)-ubiquitinyl-[acceptor protein]-L-lysine.</text>
        <dbReference type="EC" id="2.3.2.27"/>
    </reaction>
</comment>
<dbReference type="EC" id="2.3.2.27" evidence="2"/>
<protein>
    <recommendedName>
        <fullName evidence="2">RING-type E3 ubiquitin transferase</fullName>
        <ecNumber evidence="2">2.3.2.27</ecNumber>
    </recommendedName>
</protein>